<evidence type="ECO:0000259" key="3">
    <source>
        <dbReference type="PROSITE" id="PS51371"/>
    </source>
</evidence>
<organism evidence="4 5">
    <name type="scientific">Amycolatopsis sulphurea</name>
    <dbReference type="NCBI Taxonomy" id="76022"/>
    <lineage>
        <taxon>Bacteria</taxon>
        <taxon>Bacillati</taxon>
        <taxon>Actinomycetota</taxon>
        <taxon>Actinomycetes</taxon>
        <taxon>Pseudonocardiales</taxon>
        <taxon>Pseudonocardiaceae</taxon>
        <taxon>Amycolatopsis</taxon>
    </lineage>
</organism>
<dbReference type="InterPro" id="IPR046342">
    <property type="entry name" value="CBS_dom_sf"/>
</dbReference>
<feature type="domain" description="CBS" evidence="3">
    <location>
        <begin position="7"/>
        <end position="63"/>
    </location>
</feature>
<gene>
    <name evidence="4" type="ORF">ATK36_0783</name>
</gene>
<protein>
    <submittedName>
        <fullName evidence="4">CBS domain protein</fullName>
    </submittedName>
</protein>
<dbReference type="InterPro" id="IPR000644">
    <property type="entry name" value="CBS_dom"/>
</dbReference>
<evidence type="ECO:0000313" key="5">
    <source>
        <dbReference type="Proteomes" id="UP000243542"/>
    </source>
</evidence>
<dbReference type="SMART" id="SM00116">
    <property type="entry name" value="CBS"/>
    <property type="match status" value="2"/>
</dbReference>
<accession>A0A2A9G1C0</accession>
<keyword evidence="1 2" id="KW-0129">CBS domain</keyword>
<feature type="domain" description="CBS" evidence="3">
    <location>
        <begin position="83"/>
        <end position="138"/>
    </location>
</feature>
<evidence type="ECO:0000256" key="1">
    <source>
        <dbReference type="ARBA" id="ARBA00023122"/>
    </source>
</evidence>
<sequence length="204" mass="21809">MRARELMSSPVMTVYPWTPVKQAAEILSGHGFTALPVVDEDDRLIGIVTEADLIRRGVPADARSAYRHPARPGAVDTLVGAVMTTPATGMSSGTDVADLCQALVDGRIRAMPIVDGARVVGIVTRGDVVRVLARADDAIAADVRHRLEIYGGHGRWQVEVRDGIVRIVDRYDDESDRHVATLLALAVPGVVGADVVSAEEEVGR</sequence>
<dbReference type="PROSITE" id="PS51371">
    <property type="entry name" value="CBS"/>
    <property type="match status" value="2"/>
</dbReference>
<dbReference type="EMBL" id="PDJK01000001">
    <property type="protein sequence ID" value="PFG57218.1"/>
    <property type="molecule type" value="Genomic_DNA"/>
</dbReference>
<dbReference type="PANTHER" id="PTHR43080">
    <property type="entry name" value="CBS DOMAIN-CONTAINING PROTEIN CBSX3, MITOCHONDRIAL"/>
    <property type="match status" value="1"/>
</dbReference>
<dbReference type="Proteomes" id="UP000243542">
    <property type="component" value="Unassembled WGS sequence"/>
</dbReference>
<proteinExistence type="predicted"/>
<dbReference type="Pfam" id="PF00571">
    <property type="entry name" value="CBS"/>
    <property type="match status" value="2"/>
</dbReference>
<evidence type="ECO:0000313" key="4">
    <source>
        <dbReference type="EMBL" id="PFG57218.1"/>
    </source>
</evidence>
<evidence type="ECO:0000256" key="2">
    <source>
        <dbReference type="PROSITE-ProRule" id="PRU00703"/>
    </source>
</evidence>
<dbReference type="Gene3D" id="3.10.580.10">
    <property type="entry name" value="CBS-domain"/>
    <property type="match status" value="1"/>
</dbReference>
<dbReference type="PANTHER" id="PTHR43080:SF29">
    <property type="entry name" value="OS02G0818000 PROTEIN"/>
    <property type="match status" value="1"/>
</dbReference>
<name>A0A2A9G1C0_9PSEU</name>
<reference evidence="4 5" key="1">
    <citation type="submission" date="2017-10" db="EMBL/GenBank/DDBJ databases">
        <title>Sequencing the genomes of 1000 actinobacteria strains.</title>
        <authorList>
            <person name="Klenk H.-P."/>
        </authorList>
    </citation>
    <scope>NUCLEOTIDE SEQUENCE [LARGE SCALE GENOMIC DNA]</scope>
    <source>
        <strain evidence="4 5">DSM 46092</strain>
    </source>
</reference>
<dbReference type="RefSeq" id="WP_098509841.1">
    <property type="nucleotide sequence ID" value="NZ_JBIAKZ010000010.1"/>
</dbReference>
<keyword evidence="5" id="KW-1185">Reference proteome</keyword>
<dbReference type="AlphaFoldDB" id="A0A2A9G1C0"/>
<dbReference type="InterPro" id="IPR051257">
    <property type="entry name" value="Diverse_CBS-Domain"/>
</dbReference>
<dbReference type="SUPFAM" id="SSF54631">
    <property type="entry name" value="CBS-domain pair"/>
    <property type="match status" value="1"/>
</dbReference>
<comment type="caution">
    <text evidence="4">The sequence shown here is derived from an EMBL/GenBank/DDBJ whole genome shotgun (WGS) entry which is preliminary data.</text>
</comment>